<comment type="similarity">
    <text evidence="1">Belongs to the glycosyl hydrolase 13 family.</text>
</comment>
<proteinExistence type="inferred from homology"/>
<dbReference type="EC" id="3.2.1.20" evidence="4"/>
<dbReference type="AlphaFoldDB" id="A0A060JB11"/>
<dbReference type="eggNOG" id="COG0366">
    <property type="taxonomic scope" value="Bacteria"/>
</dbReference>
<dbReference type="Proteomes" id="UP000067708">
    <property type="component" value="Chromosome"/>
</dbReference>
<protein>
    <submittedName>
        <fullName evidence="4">Glycosidase</fullName>
        <ecNumber evidence="4">3.2.1.20</ecNumber>
    </submittedName>
</protein>
<name>A0A060JB11_9MICO</name>
<gene>
    <name evidence="4" type="ORF">Rhola_00002250</name>
</gene>
<evidence type="ECO:0000313" key="5">
    <source>
        <dbReference type="Proteomes" id="UP000067708"/>
    </source>
</evidence>
<dbReference type="SMART" id="SM00642">
    <property type="entry name" value="Aamy"/>
    <property type="match status" value="1"/>
</dbReference>
<accession>A0A060JB11</accession>
<dbReference type="PANTHER" id="PTHR10357">
    <property type="entry name" value="ALPHA-AMYLASE FAMILY MEMBER"/>
    <property type="match status" value="1"/>
</dbReference>
<dbReference type="Gene3D" id="3.20.20.80">
    <property type="entry name" value="Glycosidases"/>
    <property type="match status" value="1"/>
</dbReference>
<dbReference type="Pfam" id="PF00128">
    <property type="entry name" value="Alpha-amylase"/>
    <property type="match status" value="1"/>
</dbReference>
<keyword evidence="4" id="KW-0378">Hydrolase</keyword>
<dbReference type="OrthoDB" id="9043248at2"/>
<feature type="domain" description="Glycosyl hydrolase family 13 catalytic" evidence="3">
    <location>
        <begin position="27"/>
        <end position="436"/>
    </location>
</feature>
<keyword evidence="5" id="KW-1185">Reference proteome</keyword>
<dbReference type="SUPFAM" id="SSF51445">
    <property type="entry name" value="(Trans)glycosidases"/>
    <property type="match status" value="1"/>
</dbReference>
<evidence type="ECO:0000256" key="1">
    <source>
        <dbReference type="ARBA" id="ARBA00008061"/>
    </source>
</evidence>
<dbReference type="PANTHER" id="PTHR10357:SF179">
    <property type="entry name" value="NEUTRAL AND BASIC AMINO ACID TRANSPORT PROTEIN RBAT"/>
    <property type="match status" value="1"/>
</dbReference>
<dbReference type="GO" id="GO:0004558">
    <property type="term" value="F:alpha-1,4-glucosidase activity"/>
    <property type="evidence" value="ECO:0007669"/>
    <property type="project" value="UniProtKB-EC"/>
</dbReference>
<reference evidence="4 5" key="1">
    <citation type="journal article" date="2014" name="Int. J. Syst. Evol. Microbiol.">
        <title>Rhodoluna lacicola gen. nov., sp. nov., a planktonic freshwater bacterium with stream-lined genome.</title>
        <authorList>
            <person name="Hahn M."/>
            <person name="Schmidt J."/>
            <person name="Taipale S.J."/>
            <person name="Doolittle W.F."/>
            <person name="Koll U."/>
        </authorList>
    </citation>
    <scope>NUCLEOTIDE SEQUENCE [LARGE SCALE GENOMIC DNA]</scope>
    <source>
        <strain evidence="4 5">MWH-Ta8</strain>
    </source>
</reference>
<dbReference type="HOGENOM" id="CLU_006462_0_1_11"/>
<dbReference type="GO" id="GO:0004556">
    <property type="term" value="F:alpha-amylase activity"/>
    <property type="evidence" value="ECO:0007669"/>
    <property type="project" value="TreeGrafter"/>
</dbReference>
<keyword evidence="2" id="KW-0325">Glycoprotein</keyword>
<dbReference type="EMBL" id="CP007490">
    <property type="protein sequence ID" value="AIC47051.1"/>
    <property type="molecule type" value="Genomic_DNA"/>
</dbReference>
<organism evidence="4 5">
    <name type="scientific">Rhodoluna lacicola</name>
    <dbReference type="NCBI Taxonomy" id="529884"/>
    <lineage>
        <taxon>Bacteria</taxon>
        <taxon>Bacillati</taxon>
        <taxon>Actinomycetota</taxon>
        <taxon>Actinomycetes</taxon>
        <taxon>Micrococcales</taxon>
        <taxon>Microbacteriaceae</taxon>
        <taxon>Luna cluster</taxon>
        <taxon>Luna-1 subcluster</taxon>
        <taxon>Rhodoluna</taxon>
    </lineage>
</organism>
<dbReference type="GO" id="GO:0009313">
    <property type="term" value="P:oligosaccharide catabolic process"/>
    <property type="evidence" value="ECO:0007669"/>
    <property type="project" value="TreeGrafter"/>
</dbReference>
<evidence type="ECO:0000259" key="3">
    <source>
        <dbReference type="SMART" id="SM00642"/>
    </source>
</evidence>
<keyword evidence="4" id="KW-0326">Glycosidase</keyword>
<dbReference type="InterPro" id="IPR045857">
    <property type="entry name" value="O16G_dom_2"/>
</dbReference>
<evidence type="ECO:0000313" key="4">
    <source>
        <dbReference type="EMBL" id="AIC47051.1"/>
    </source>
</evidence>
<dbReference type="FunFam" id="3.90.400.10:FF:000001">
    <property type="entry name" value="Maltase A3, isoform A"/>
    <property type="match status" value="1"/>
</dbReference>
<dbReference type="RefSeq" id="WP_038501788.1">
    <property type="nucleotide sequence ID" value="NZ_CP007490.1"/>
</dbReference>
<dbReference type="PATRIC" id="fig|529884.3.peg.213"/>
<evidence type="ECO:0000256" key="2">
    <source>
        <dbReference type="ARBA" id="ARBA00023180"/>
    </source>
</evidence>
<dbReference type="KEGG" id="rla:Rhola_00002250"/>
<dbReference type="InterPro" id="IPR006047">
    <property type="entry name" value="GH13_cat_dom"/>
</dbReference>
<sequence length="562" mass="62593">MPIDLTAGVRHKSNFNGEWWRSAVIYQIYPRSFADSNGDGMGDLPGITSRLDSLAALGIDAIWLSPFMRSPQKDAGYDVSDYRDVDPLFGTLDDFDAMVSRAHLLKIRVLVDLVPNHTSDQHDWFQAALKSAPGSAERAFYHFKDGKGQKGELPPNNWLSMFGGPAWTRTTNTDGTPGQWYLHLFDSSQPDLNWENPKVEEAFEEILRFWLDRGVDGFRVDQPHAMAKAAGLPDHPDIERAGAGFIEGEPSPPMWFQESVHPIFRKWRAILDSYPGDRAMCGEAYVLPLSFMALWVRADEFNQTFNFRFLDSEWKPEILFNTINESFTAFDGVGAPSTWVLSNHDIIRHASRMGGLTGRPTASNGIGPNDPQPDRELGLRRARAATLFTLALPGSMYLYQGEELGLPEHTTLEPQYRQDPTFARTNGQRVGRDGCRVPLPWESGAGAANGFNTTGKSWLPQPEIYAAYSRDQQDGVAGSTLELYKHALKLRAELKLGEGSFEWVAEYIGEKSLGFRNGEILVVHNFGHEPISLPAGEVVALSLHGMTSGHALVADQTVWLKI</sequence>
<dbReference type="CDD" id="cd11332">
    <property type="entry name" value="AmyAc_OligoGlu_TS"/>
    <property type="match status" value="1"/>
</dbReference>
<dbReference type="InterPro" id="IPR017853">
    <property type="entry name" value="GH"/>
</dbReference>
<dbReference type="STRING" id="529884.Rhola_00002250"/>
<dbReference type="Gene3D" id="3.90.400.10">
    <property type="entry name" value="Oligo-1,6-glucosidase, Domain 2"/>
    <property type="match status" value="1"/>
</dbReference>